<keyword evidence="3" id="KW-1185">Reference proteome</keyword>
<dbReference type="AlphaFoldDB" id="A0A9W7DI12"/>
<organism evidence="2 3">
    <name type="scientific">Ambrosiozyma monospora</name>
    <name type="common">Yeast</name>
    <name type="synonym">Endomycopsis monosporus</name>
    <dbReference type="NCBI Taxonomy" id="43982"/>
    <lineage>
        <taxon>Eukaryota</taxon>
        <taxon>Fungi</taxon>
        <taxon>Dikarya</taxon>
        <taxon>Ascomycota</taxon>
        <taxon>Saccharomycotina</taxon>
        <taxon>Pichiomycetes</taxon>
        <taxon>Pichiales</taxon>
        <taxon>Pichiaceae</taxon>
        <taxon>Ambrosiozyma</taxon>
    </lineage>
</organism>
<evidence type="ECO:0000313" key="3">
    <source>
        <dbReference type="Proteomes" id="UP001165063"/>
    </source>
</evidence>
<accession>A0A9W7DI12</accession>
<gene>
    <name evidence="2" type="ORF">Amon01_000572300</name>
</gene>
<evidence type="ECO:0000256" key="1">
    <source>
        <dbReference type="SAM" id="MobiDB-lite"/>
    </source>
</evidence>
<sequence length="126" mass="13800">MTIDKPSDKQVTEAGVTNQSDKNPEQSGNSEPPNSETIKPSESGGLLYDVQTSPYIYSTEIETNGTSESPPPPPSTPIASPLIAPLDPYYRRHRYAAHVNNVNYSIVCEIYGIGPEDEFEDVNLND</sequence>
<feature type="compositionally biased region" description="Polar residues" evidence="1">
    <location>
        <begin position="50"/>
        <end position="65"/>
    </location>
</feature>
<dbReference type="Proteomes" id="UP001165063">
    <property type="component" value="Unassembled WGS sequence"/>
</dbReference>
<reference evidence="2" key="1">
    <citation type="submission" date="2023-04" db="EMBL/GenBank/DDBJ databases">
        <title>Ambrosiozyma monospora NBRC 1965.</title>
        <authorList>
            <person name="Ichikawa N."/>
            <person name="Sato H."/>
            <person name="Tonouchi N."/>
        </authorList>
    </citation>
    <scope>NUCLEOTIDE SEQUENCE</scope>
    <source>
        <strain evidence="2">NBRC 1965</strain>
    </source>
</reference>
<feature type="region of interest" description="Disordered" evidence="1">
    <location>
        <begin position="1"/>
        <end position="80"/>
    </location>
</feature>
<comment type="caution">
    <text evidence="2">The sequence shown here is derived from an EMBL/GenBank/DDBJ whole genome shotgun (WGS) entry which is preliminary data.</text>
</comment>
<feature type="compositionally biased region" description="Basic and acidic residues" evidence="1">
    <location>
        <begin position="1"/>
        <end position="11"/>
    </location>
</feature>
<dbReference type="EMBL" id="BSXU01003285">
    <property type="protein sequence ID" value="GMG39902.1"/>
    <property type="molecule type" value="Genomic_DNA"/>
</dbReference>
<evidence type="ECO:0000313" key="2">
    <source>
        <dbReference type="EMBL" id="GMG39902.1"/>
    </source>
</evidence>
<name>A0A9W7DI12_AMBMO</name>
<protein>
    <submittedName>
        <fullName evidence="2">Unnamed protein product</fullName>
    </submittedName>
</protein>
<feature type="compositionally biased region" description="Polar residues" evidence="1">
    <location>
        <begin position="15"/>
        <end position="40"/>
    </location>
</feature>
<proteinExistence type="predicted"/>